<protein>
    <submittedName>
        <fullName evidence="1">Uncharacterized protein</fullName>
    </submittedName>
</protein>
<dbReference type="EMBL" id="CM034398">
    <property type="protein sequence ID" value="KAJ0177518.1"/>
    <property type="molecule type" value="Genomic_DNA"/>
</dbReference>
<organism evidence="1 2">
    <name type="scientific">Dendrolimus kikuchii</name>
    <dbReference type="NCBI Taxonomy" id="765133"/>
    <lineage>
        <taxon>Eukaryota</taxon>
        <taxon>Metazoa</taxon>
        <taxon>Ecdysozoa</taxon>
        <taxon>Arthropoda</taxon>
        <taxon>Hexapoda</taxon>
        <taxon>Insecta</taxon>
        <taxon>Pterygota</taxon>
        <taxon>Neoptera</taxon>
        <taxon>Endopterygota</taxon>
        <taxon>Lepidoptera</taxon>
        <taxon>Glossata</taxon>
        <taxon>Ditrysia</taxon>
        <taxon>Bombycoidea</taxon>
        <taxon>Lasiocampidae</taxon>
        <taxon>Dendrolimus</taxon>
    </lineage>
</organism>
<accession>A0ACC1D0R5</accession>
<evidence type="ECO:0000313" key="2">
    <source>
        <dbReference type="Proteomes" id="UP000824533"/>
    </source>
</evidence>
<comment type="caution">
    <text evidence="1">The sequence shown here is derived from an EMBL/GenBank/DDBJ whole genome shotgun (WGS) entry which is preliminary data.</text>
</comment>
<gene>
    <name evidence="1" type="ORF">K1T71_007527</name>
</gene>
<dbReference type="Proteomes" id="UP000824533">
    <property type="component" value="Linkage Group LG12"/>
</dbReference>
<sequence length="208" mass="23386">MSEELLLAQAAAVLQAGFDTSGTALTFTIYEMAHKPQLQVIPCIEHEPLQGNILQPTSPSPETLRKYPPMGWLDRISSKEYRVDDKLTLPAGSVVYVNAVGLQSDPNHFPQPEQYDPDCFLPENERSIPPYTHIPFGDGPRNCIGELMRFAQQVMRFAVAKIFLAFRLEPLLRAPKPNEVQIEKDGLFMMPGEKLSVRFIPRPPLSLN</sequence>
<proteinExistence type="predicted"/>
<reference evidence="1 2" key="1">
    <citation type="journal article" date="2021" name="Front. Genet.">
        <title>Chromosome-Level Genome Assembly Reveals Significant Gene Expansion in the Toll and IMD Signaling Pathways of Dendrolimus kikuchii.</title>
        <authorList>
            <person name="Zhou J."/>
            <person name="Wu P."/>
            <person name="Xiong Z."/>
            <person name="Liu N."/>
            <person name="Zhao N."/>
            <person name="Ji M."/>
            <person name="Qiu Y."/>
            <person name="Yang B."/>
        </authorList>
    </citation>
    <scope>NUCLEOTIDE SEQUENCE [LARGE SCALE GENOMIC DNA]</scope>
    <source>
        <strain evidence="1">Ann1</strain>
    </source>
</reference>
<name>A0ACC1D0R5_9NEOP</name>
<evidence type="ECO:0000313" key="1">
    <source>
        <dbReference type="EMBL" id="KAJ0177518.1"/>
    </source>
</evidence>
<keyword evidence="2" id="KW-1185">Reference proteome</keyword>